<dbReference type="EMBL" id="JAUCML010000006">
    <property type="protein sequence ID" value="MDM7885597.1"/>
    <property type="molecule type" value="Genomic_DNA"/>
</dbReference>
<proteinExistence type="predicted"/>
<evidence type="ECO:0000259" key="2">
    <source>
        <dbReference type="PROSITE" id="PS51762"/>
    </source>
</evidence>
<evidence type="ECO:0000256" key="1">
    <source>
        <dbReference type="SAM" id="SignalP"/>
    </source>
</evidence>
<accession>A0ABT7T7P6</accession>
<keyword evidence="1" id="KW-0732">Signal</keyword>
<evidence type="ECO:0000313" key="4">
    <source>
        <dbReference type="Proteomes" id="UP001237823"/>
    </source>
</evidence>
<gene>
    <name evidence="3" type="ORF">QUG92_10830</name>
</gene>
<dbReference type="InterPro" id="IPR013320">
    <property type="entry name" value="ConA-like_dom_sf"/>
</dbReference>
<feature type="chain" id="PRO_5045683651" evidence="1">
    <location>
        <begin position="36"/>
        <end position="280"/>
    </location>
</feature>
<dbReference type="GO" id="GO:0016787">
    <property type="term" value="F:hydrolase activity"/>
    <property type="evidence" value="ECO:0007669"/>
    <property type="project" value="UniProtKB-KW"/>
</dbReference>
<dbReference type="InterPro" id="IPR000757">
    <property type="entry name" value="Beta-glucanase-like"/>
</dbReference>
<dbReference type="PROSITE" id="PS51762">
    <property type="entry name" value="GH16_2"/>
    <property type="match status" value="1"/>
</dbReference>
<dbReference type="CDD" id="cd00413">
    <property type="entry name" value="Glyco_hydrolase_16"/>
    <property type="match status" value="1"/>
</dbReference>
<comment type="caution">
    <text evidence="3">The sequence shown here is derived from an EMBL/GenBank/DDBJ whole genome shotgun (WGS) entry which is preliminary data.</text>
</comment>
<evidence type="ECO:0000313" key="3">
    <source>
        <dbReference type="EMBL" id="MDM7885597.1"/>
    </source>
</evidence>
<sequence>MKNDTRNTSGRRKRRIATGAAFAAAGALVIGMTQQATPSEAATDSLTAMPKGDLYSNGRTWKQSYAEDFDRDARLGSVLREYPEMEAYSGYSDTSGRGYYAPDKVLSVSNGNLDFRLHTENGRPLVATVLPDGYAPHETGRVSIRYKTTDTPGYKFVGMLWPTDDDWNKGEIDWPEGDLDSTVRPAAAIPGTWSRGMMRFDSSVQQHTSTTQSSGYHVATTEWDHGVVRFYWDDQLVSQTWSGVPKDPMRVTLQAETAITGDVPWWADGHVDIDWISIWD</sequence>
<dbReference type="Proteomes" id="UP001237823">
    <property type="component" value="Unassembled WGS sequence"/>
</dbReference>
<feature type="domain" description="GH16" evidence="2">
    <location>
        <begin position="59"/>
        <end position="280"/>
    </location>
</feature>
<name>A0ABT7T7P6_9MICO</name>
<dbReference type="SUPFAM" id="SSF49899">
    <property type="entry name" value="Concanavalin A-like lectins/glucanases"/>
    <property type="match status" value="1"/>
</dbReference>
<dbReference type="Gene3D" id="2.60.120.200">
    <property type="match status" value="1"/>
</dbReference>
<reference evidence="3 4" key="1">
    <citation type="submission" date="2023-06" db="EMBL/GenBank/DDBJ databases">
        <authorList>
            <person name="Feng G."/>
            <person name="Li J."/>
            <person name="Zhu H."/>
        </authorList>
    </citation>
    <scope>NUCLEOTIDE SEQUENCE [LARGE SCALE GENOMIC DNA]</scope>
    <source>
        <strain evidence="3 4">RHCKG23</strain>
    </source>
</reference>
<keyword evidence="3" id="KW-0378">Hydrolase</keyword>
<organism evidence="3 4">
    <name type="scientific">Curtobacterium citri</name>
    <dbReference type="NCBI Taxonomy" id="3055139"/>
    <lineage>
        <taxon>Bacteria</taxon>
        <taxon>Bacillati</taxon>
        <taxon>Actinomycetota</taxon>
        <taxon>Actinomycetes</taxon>
        <taxon>Micrococcales</taxon>
        <taxon>Microbacteriaceae</taxon>
        <taxon>Curtobacterium</taxon>
    </lineage>
</organism>
<keyword evidence="4" id="KW-1185">Reference proteome</keyword>
<feature type="signal peptide" evidence="1">
    <location>
        <begin position="1"/>
        <end position="35"/>
    </location>
</feature>
<protein>
    <submittedName>
        <fullName evidence="3">Glycoside hydrolase family 16 protein</fullName>
    </submittedName>
</protein>
<dbReference type="RefSeq" id="WP_289459032.1">
    <property type="nucleotide sequence ID" value="NZ_JAUCML010000006.1"/>
</dbReference>